<evidence type="ECO:0000256" key="1">
    <source>
        <dbReference type="SAM" id="SignalP"/>
    </source>
</evidence>
<organism evidence="2">
    <name type="scientific">Salix viminalis</name>
    <name type="common">Common osier</name>
    <name type="synonym">Basket willow</name>
    <dbReference type="NCBI Taxonomy" id="40686"/>
    <lineage>
        <taxon>Eukaryota</taxon>
        <taxon>Viridiplantae</taxon>
        <taxon>Streptophyta</taxon>
        <taxon>Embryophyta</taxon>
        <taxon>Tracheophyta</taxon>
        <taxon>Spermatophyta</taxon>
        <taxon>Magnoliopsida</taxon>
        <taxon>eudicotyledons</taxon>
        <taxon>Gunneridae</taxon>
        <taxon>Pentapetalae</taxon>
        <taxon>rosids</taxon>
        <taxon>fabids</taxon>
        <taxon>Malpighiales</taxon>
        <taxon>Salicaceae</taxon>
        <taxon>Saliceae</taxon>
        <taxon>Salix</taxon>
    </lineage>
</organism>
<protein>
    <submittedName>
        <fullName evidence="2">Uncharacterized protein</fullName>
    </submittedName>
</protein>
<keyword evidence="1" id="KW-0732">Signal</keyword>
<accession>A0A6N2LQX8</accession>
<name>A0A6N2LQX8_SALVM</name>
<sequence length="96" mass="10911">MKLTFLSSFLFFFSLLSAFSQHFHFDCTLSLSLSPKNKALFRCSGSRFYDLSIKLKNSAAKRFYFSLVVGLVLEKGTTVTIVLGEKHYAVVSESFY</sequence>
<proteinExistence type="predicted"/>
<feature type="chain" id="PRO_5026761561" evidence="1">
    <location>
        <begin position="19"/>
        <end position="96"/>
    </location>
</feature>
<feature type="signal peptide" evidence="1">
    <location>
        <begin position="1"/>
        <end position="18"/>
    </location>
</feature>
<dbReference type="EMBL" id="CAADRP010001585">
    <property type="protein sequence ID" value="VFU42593.1"/>
    <property type="molecule type" value="Genomic_DNA"/>
</dbReference>
<dbReference type="AlphaFoldDB" id="A0A6N2LQX8"/>
<gene>
    <name evidence="2" type="ORF">SVIM_LOCUS257004</name>
</gene>
<reference evidence="2" key="1">
    <citation type="submission" date="2019-03" db="EMBL/GenBank/DDBJ databases">
        <authorList>
            <person name="Mank J."/>
            <person name="Almeida P."/>
        </authorList>
    </citation>
    <scope>NUCLEOTIDE SEQUENCE</scope>
    <source>
        <strain evidence="2">78183</strain>
    </source>
</reference>
<evidence type="ECO:0000313" key="2">
    <source>
        <dbReference type="EMBL" id="VFU42593.1"/>
    </source>
</evidence>